<dbReference type="EMBL" id="FQUS01000013">
    <property type="protein sequence ID" value="SHF78318.1"/>
    <property type="molecule type" value="Genomic_DNA"/>
</dbReference>
<evidence type="ECO:0000313" key="2">
    <source>
        <dbReference type="Proteomes" id="UP000184041"/>
    </source>
</evidence>
<proteinExistence type="predicted"/>
<gene>
    <name evidence="1" type="ORF">SAMN05443144_11352</name>
</gene>
<reference evidence="1 2" key="1">
    <citation type="submission" date="2016-11" db="EMBL/GenBank/DDBJ databases">
        <authorList>
            <person name="Jaros S."/>
            <person name="Januszkiewicz K."/>
            <person name="Wedrychowicz H."/>
        </authorList>
    </citation>
    <scope>NUCLEOTIDE SEQUENCE [LARGE SCALE GENOMIC DNA]</scope>
    <source>
        <strain evidence="1 2">DSM 21986</strain>
    </source>
</reference>
<evidence type="ECO:0000313" key="1">
    <source>
        <dbReference type="EMBL" id="SHF78318.1"/>
    </source>
</evidence>
<dbReference type="AlphaFoldDB" id="A0A1M5EGF9"/>
<protein>
    <submittedName>
        <fullName evidence="1">Uncharacterized protein</fullName>
    </submittedName>
</protein>
<dbReference type="STRING" id="1194090.SAMN05443144_11352"/>
<keyword evidence="2" id="KW-1185">Reference proteome</keyword>
<name>A0A1M5EGF9_9BACT</name>
<accession>A0A1M5EGF9</accession>
<dbReference type="Proteomes" id="UP000184041">
    <property type="component" value="Unassembled WGS sequence"/>
</dbReference>
<organism evidence="1 2">
    <name type="scientific">Fodinibius roseus</name>
    <dbReference type="NCBI Taxonomy" id="1194090"/>
    <lineage>
        <taxon>Bacteria</taxon>
        <taxon>Pseudomonadati</taxon>
        <taxon>Balneolota</taxon>
        <taxon>Balneolia</taxon>
        <taxon>Balneolales</taxon>
        <taxon>Balneolaceae</taxon>
        <taxon>Fodinibius</taxon>
    </lineage>
</organism>
<sequence>MFGILELHTAVPPAALISIFYRQYKKTRKISFLSGSEQGSFIQQFDRESQNQKKEAAPKGKKSWILKFKITYLYVYLVVWKQIILKYTL</sequence>